<dbReference type="EMBL" id="CP006850">
    <property type="protein sequence ID" value="AHH15661.1"/>
    <property type="molecule type" value="Genomic_DNA"/>
</dbReference>
<dbReference type="InterPro" id="IPR027417">
    <property type="entry name" value="P-loop_NTPase"/>
</dbReference>
<sequence>MPRIFISHSSVDNVAARAIEQWLIEQAPELSGEIFLDLDPDTGIAPGTRWKEALRQANYRCEVVICLLSRHFRALRECEVEYRYAETLGKAILGVRLEPSVEGDITREWQSCSLYGDGPTTEIAVPGAEPVRFRTEGLVRLLTGLRRAGVGAEAFVWPPPEEPRRSPYRGWEPFKSVDAAVYFGRDAHILRAMDSLRDIRAKDPHRIFAILGPSGSGKSSFLRAGLIPRIARDDRHFVLLDVLRPARAALTGQDGLAAVIESTRRRLGLPRIPLSQIKSAVTGDPGRVAELFAELRDAAHHRLLEPAESPPTLILPIDQAEELFNADAGEQADALLSLLAHLLADTMPALIVAVAIRTDRYEYLQTATHLERTEIIEFGLPPMPATHFEDAITGPARRCTAAGQPLRFEPALVDRLLVDCADGAGTLPLLALVLARLYTDYAGAPDAVVGLTDYLAIGGVSRVVQTVMDADVLSADPDDRRAELAVLRTAFIPWLAAVDSRGNTPTRRIANWEDLPESAYPLLDSMIRQRLLVGYRREGRAVVEVALESLLRHWTPLAEWLDEQAGDLERADALERAAEQWERGDHDDAWLLDGSRLADAEKLLTRTVSGSGCARPARWWRHHDSGRTSASPRRSRGGSVNCWSSARTASHCGEGRGYSRHWPWSPCCWRRSPVVCTTEPMRPPGGPSK</sequence>
<dbReference type="Gene3D" id="3.40.50.300">
    <property type="entry name" value="P-loop containing nucleotide triphosphate hydrolases"/>
    <property type="match status" value="1"/>
</dbReference>
<dbReference type="InterPro" id="IPR035897">
    <property type="entry name" value="Toll_tir_struct_dom_sf"/>
</dbReference>
<dbReference type="SUPFAM" id="SSF52540">
    <property type="entry name" value="P-loop containing nucleoside triphosphate hydrolases"/>
    <property type="match status" value="1"/>
</dbReference>
<evidence type="ECO:0000259" key="2">
    <source>
        <dbReference type="Pfam" id="PF20703"/>
    </source>
</evidence>
<dbReference type="RefSeq" id="WP_025347185.1">
    <property type="nucleotide sequence ID" value="NZ_CP006850.1"/>
</dbReference>
<dbReference type="STRING" id="1415166.NONO_c08540"/>
<dbReference type="PATRIC" id="fig|1415166.3.peg.862"/>
<dbReference type="KEGG" id="nno:NONO_c08540"/>
<dbReference type="GO" id="GO:0007165">
    <property type="term" value="P:signal transduction"/>
    <property type="evidence" value="ECO:0007669"/>
    <property type="project" value="InterPro"/>
</dbReference>
<dbReference type="Proteomes" id="UP000019150">
    <property type="component" value="Chromosome"/>
</dbReference>
<evidence type="ECO:0000259" key="1">
    <source>
        <dbReference type="Pfam" id="PF13676"/>
    </source>
</evidence>
<dbReference type="Gene3D" id="3.40.50.10140">
    <property type="entry name" value="Toll/interleukin-1 receptor homology (TIR) domain"/>
    <property type="match status" value="1"/>
</dbReference>
<dbReference type="OrthoDB" id="134501at2"/>
<accession>W5TEI7</accession>
<evidence type="ECO:0000313" key="4">
    <source>
        <dbReference type="Proteomes" id="UP000019150"/>
    </source>
</evidence>
<dbReference type="InterPro" id="IPR000157">
    <property type="entry name" value="TIR_dom"/>
</dbReference>
<reference evidence="3 4" key="1">
    <citation type="journal article" date="2014" name="Appl. Environ. Microbiol.">
        <title>Insights into the Microbial Degradation of Rubber and Gutta-Percha by Analysis of the Complete Genome of Nocardia nova SH22a.</title>
        <authorList>
            <person name="Luo Q."/>
            <person name="Hiessl S."/>
            <person name="Poehlein A."/>
            <person name="Daniel R."/>
            <person name="Steinbuchel A."/>
        </authorList>
    </citation>
    <scope>NUCLEOTIDE SEQUENCE [LARGE SCALE GENOMIC DNA]</scope>
    <source>
        <strain evidence="3">SH22a</strain>
    </source>
</reference>
<evidence type="ECO:0000313" key="3">
    <source>
        <dbReference type="EMBL" id="AHH15661.1"/>
    </source>
</evidence>
<gene>
    <name evidence="3" type="ORF">NONO_c08540</name>
</gene>
<feature type="domain" description="Novel STAND NTPase 1" evidence="2">
    <location>
        <begin position="167"/>
        <end position="588"/>
    </location>
</feature>
<name>W5TEI7_9NOCA</name>
<dbReference type="eggNOG" id="COG1262">
    <property type="taxonomic scope" value="Bacteria"/>
</dbReference>
<dbReference type="InterPro" id="IPR049052">
    <property type="entry name" value="nSTAND1"/>
</dbReference>
<dbReference type="Pfam" id="PF20703">
    <property type="entry name" value="nSTAND1"/>
    <property type="match status" value="1"/>
</dbReference>
<dbReference type="SUPFAM" id="SSF52200">
    <property type="entry name" value="Toll/Interleukin receptor TIR domain"/>
    <property type="match status" value="1"/>
</dbReference>
<organism evidence="3 4">
    <name type="scientific">Nocardia nova SH22a</name>
    <dbReference type="NCBI Taxonomy" id="1415166"/>
    <lineage>
        <taxon>Bacteria</taxon>
        <taxon>Bacillati</taxon>
        <taxon>Actinomycetota</taxon>
        <taxon>Actinomycetes</taxon>
        <taxon>Mycobacteriales</taxon>
        <taxon>Nocardiaceae</taxon>
        <taxon>Nocardia</taxon>
    </lineage>
</organism>
<protein>
    <submittedName>
        <fullName evidence="3">TIR domain-containing protein</fullName>
    </submittedName>
</protein>
<feature type="domain" description="TIR" evidence="1">
    <location>
        <begin position="4"/>
        <end position="101"/>
    </location>
</feature>
<dbReference type="AlphaFoldDB" id="W5TEI7"/>
<dbReference type="Pfam" id="PF13676">
    <property type="entry name" value="TIR_2"/>
    <property type="match status" value="1"/>
</dbReference>
<keyword evidence="4" id="KW-1185">Reference proteome</keyword>
<dbReference type="HOGENOM" id="CLU_399462_0_0_11"/>
<proteinExistence type="predicted"/>